<organism evidence="2 3">
    <name type="scientific">Amycolatopsis taiwanensis</name>
    <dbReference type="NCBI Taxonomy" id="342230"/>
    <lineage>
        <taxon>Bacteria</taxon>
        <taxon>Bacillati</taxon>
        <taxon>Actinomycetota</taxon>
        <taxon>Actinomycetes</taxon>
        <taxon>Pseudonocardiales</taxon>
        <taxon>Pseudonocardiaceae</taxon>
        <taxon>Amycolatopsis</taxon>
    </lineage>
</organism>
<dbReference type="EMBL" id="BSTI01000006">
    <property type="protein sequence ID" value="GLY66441.1"/>
    <property type="molecule type" value="Genomic_DNA"/>
</dbReference>
<name>A0A9W6VHG1_9PSEU</name>
<accession>A0A9W6VHG1</accession>
<dbReference type="AlphaFoldDB" id="A0A9W6VHG1"/>
<feature type="region of interest" description="Disordered" evidence="1">
    <location>
        <begin position="64"/>
        <end position="97"/>
    </location>
</feature>
<dbReference type="Proteomes" id="UP001165136">
    <property type="component" value="Unassembled WGS sequence"/>
</dbReference>
<keyword evidence="3" id="KW-1185">Reference proteome</keyword>
<evidence type="ECO:0000313" key="3">
    <source>
        <dbReference type="Proteomes" id="UP001165136"/>
    </source>
</evidence>
<protein>
    <submittedName>
        <fullName evidence="2">Uncharacterized protein</fullName>
    </submittedName>
</protein>
<gene>
    <name evidence="2" type="ORF">Atai01_30600</name>
</gene>
<proteinExistence type="predicted"/>
<evidence type="ECO:0000256" key="1">
    <source>
        <dbReference type="SAM" id="MobiDB-lite"/>
    </source>
</evidence>
<reference evidence="2" key="1">
    <citation type="submission" date="2023-03" db="EMBL/GenBank/DDBJ databases">
        <title>Amycolatopsis taiwanensis NBRC 103393.</title>
        <authorList>
            <person name="Ichikawa N."/>
            <person name="Sato H."/>
            <person name="Tonouchi N."/>
        </authorList>
    </citation>
    <scope>NUCLEOTIDE SEQUENCE</scope>
    <source>
        <strain evidence="2">NBRC 103393</strain>
    </source>
</reference>
<evidence type="ECO:0000313" key="2">
    <source>
        <dbReference type="EMBL" id="GLY66441.1"/>
    </source>
</evidence>
<sequence>MPEDVYVDLNAEQEDVAWASYDIWSIVDIRRARAAGLATKILLALDRHNVLPRAYSRMRFGYDAHPERSADDGTCVSDARPGRGRKTGRHEMERASR</sequence>
<comment type="caution">
    <text evidence="2">The sequence shown here is derived from an EMBL/GenBank/DDBJ whole genome shotgun (WGS) entry which is preliminary data.</text>
</comment>